<evidence type="ECO:0000256" key="5">
    <source>
        <dbReference type="ARBA" id="ARBA00023136"/>
    </source>
</evidence>
<feature type="transmembrane region" description="Helical" evidence="6">
    <location>
        <begin position="84"/>
        <end position="102"/>
    </location>
</feature>
<evidence type="ECO:0000313" key="8">
    <source>
        <dbReference type="Proteomes" id="UP000644756"/>
    </source>
</evidence>
<feature type="transmembrane region" description="Helical" evidence="6">
    <location>
        <begin position="55"/>
        <end position="78"/>
    </location>
</feature>
<dbReference type="AlphaFoldDB" id="A0A917FZ68"/>
<evidence type="ECO:0000256" key="2">
    <source>
        <dbReference type="ARBA" id="ARBA00022475"/>
    </source>
</evidence>
<reference evidence="7" key="2">
    <citation type="submission" date="2020-09" db="EMBL/GenBank/DDBJ databases">
        <authorList>
            <person name="Sun Q."/>
            <person name="Zhou Y."/>
        </authorList>
    </citation>
    <scope>NUCLEOTIDE SEQUENCE</scope>
    <source>
        <strain evidence="7">CGMCC 1.12987</strain>
    </source>
</reference>
<comment type="subcellular location">
    <subcellularLocation>
        <location evidence="1">Cell membrane</location>
        <topology evidence="1">Multi-pass membrane protein</topology>
    </subcellularLocation>
</comment>
<accession>A0A917FZ68</accession>
<dbReference type="PANTHER" id="PTHR30086:SF20">
    <property type="entry name" value="ARGININE EXPORTER PROTEIN ARGO-RELATED"/>
    <property type="match status" value="1"/>
</dbReference>
<keyword evidence="5 6" id="KW-0472">Membrane</keyword>
<dbReference type="PANTHER" id="PTHR30086">
    <property type="entry name" value="ARGININE EXPORTER PROTEIN ARGO"/>
    <property type="match status" value="1"/>
</dbReference>
<keyword evidence="8" id="KW-1185">Reference proteome</keyword>
<dbReference type="Pfam" id="PF01810">
    <property type="entry name" value="LysE"/>
    <property type="match status" value="1"/>
</dbReference>
<dbReference type="EMBL" id="BMGR01000012">
    <property type="protein sequence ID" value="GGG14887.1"/>
    <property type="molecule type" value="Genomic_DNA"/>
</dbReference>
<evidence type="ECO:0000256" key="6">
    <source>
        <dbReference type="SAM" id="Phobius"/>
    </source>
</evidence>
<comment type="caution">
    <text evidence="7">The sequence shown here is derived from an EMBL/GenBank/DDBJ whole genome shotgun (WGS) entry which is preliminary data.</text>
</comment>
<organism evidence="7 8">
    <name type="scientific">Paenibacillus abyssi</name>
    <dbReference type="NCBI Taxonomy" id="1340531"/>
    <lineage>
        <taxon>Bacteria</taxon>
        <taxon>Bacillati</taxon>
        <taxon>Bacillota</taxon>
        <taxon>Bacilli</taxon>
        <taxon>Bacillales</taxon>
        <taxon>Paenibacillaceae</taxon>
        <taxon>Paenibacillus</taxon>
    </lineage>
</organism>
<protein>
    <submittedName>
        <fullName evidence="7">Lysine transporter LysE</fullName>
    </submittedName>
</protein>
<dbReference type="GO" id="GO:0015171">
    <property type="term" value="F:amino acid transmembrane transporter activity"/>
    <property type="evidence" value="ECO:0007669"/>
    <property type="project" value="TreeGrafter"/>
</dbReference>
<evidence type="ECO:0000313" key="7">
    <source>
        <dbReference type="EMBL" id="GGG14887.1"/>
    </source>
</evidence>
<keyword evidence="3 6" id="KW-0812">Transmembrane</keyword>
<reference evidence="7" key="1">
    <citation type="journal article" date="2014" name="Int. J. Syst. Evol. Microbiol.">
        <title>Complete genome sequence of Corynebacterium casei LMG S-19264T (=DSM 44701T), isolated from a smear-ripened cheese.</title>
        <authorList>
            <consortium name="US DOE Joint Genome Institute (JGI-PGF)"/>
            <person name="Walter F."/>
            <person name="Albersmeier A."/>
            <person name="Kalinowski J."/>
            <person name="Ruckert C."/>
        </authorList>
    </citation>
    <scope>NUCLEOTIDE SEQUENCE</scope>
    <source>
        <strain evidence="7">CGMCC 1.12987</strain>
    </source>
</reference>
<evidence type="ECO:0000256" key="1">
    <source>
        <dbReference type="ARBA" id="ARBA00004651"/>
    </source>
</evidence>
<keyword evidence="2" id="KW-1003">Cell membrane</keyword>
<sequence length="229" mass="24993">MFTIPTKRGFQIMTWPFLYAFITGFLFSLSLNFDLGIVNVAAIKAGMEKGFKPSFLLGFGSCFGDLFYLTLALLGMTVIFEFTWVKWVLWIGGTVILLYLALRMLKDTIKPKPIDAANVQSGSEKAWKNIVFGAGLTLSSPTVIIWFAVVAGPIVAGLHLDKPAILFIFIIGFFTAGLLWSLVIAAVSSSTGKRLGTRFVRGLSLISALLFLFFAGKVFIDGIALVTRG</sequence>
<dbReference type="GO" id="GO:0005886">
    <property type="term" value="C:plasma membrane"/>
    <property type="evidence" value="ECO:0007669"/>
    <property type="project" value="UniProtKB-SubCell"/>
</dbReference>
<dbReference type="InterPro" id="IPR001123">
    <property type="entry name" value="LeuE-type"/>
</dbReference>
<feature type="transmembrane region" description="Helical" evidence="6">
    <location>
        <begin position="199"/>
        <end position="220"/>
    </location>
</feature>
<evidence type="ECO:0000256" key="4">
    <source>
        <dbReference type="ARBA" id="ARBA00022989"/>
    </source>
</evidence>
<feature type="transmembrane region" description="Helical" evidence="6">
    <location>
        <begin position="130"/>
        <end position="158"/>
    </location>
</feature>
<feature type="transmembrane region" description="Helical" evidence="6">
    <location>
        <begin position="17"/>
        <end position="43"/>
    </location>
</feature>
<feature type="transmembrane region" description="Helical" evidence="6">
    <location>
        <begin position="164"/>
        <end position="187"/>
    </location>
</feature>
<gene>
    <name evidence="7" type="ORF">GCM10010916_34740</name>
</gene>
<dbReference type="Proteomes" id="UP000644756">
    <property type="component" value="Unassembled WGS sequence"/>
</dbReference>
<name>A0A917FZ68_9BACL</name>
<keyword evidence="4 6" id="KW-1133">Transmembrane helix</keyword>
<proteinExistence type="predicted"/>
<evidence type="ECO:0000256" key="3">
    <source>
        <dbReference type="ARBA" id="ARBA00022692"/>
    </source>
</evidence>